<feature type="transmembrane region" description="Helical" evidence="1">
    <location>
        <begin position="108"/>
        <end position="128"/>
    </location>
</feature>
<gene>
    <name evidence="2" type="ORF">ET524_11105</name>
</gene>
<keyword evidence="1" id="KW-1133">Transmembrane helix</keyword>
<evidence type="ECO:0000313" key="3">
    <source>
        <dbReference type="Proteomes" id="UP000293345"/>
    </source>
</evidence>
<feature type="transmembrane region" description="Helical" evidence="1">
    <location>
        <begin position="144"/>
        <end position="163"/>
    </location>
</feature>
<organism evidence="2 3">
    <name type="scientific">Senegalimassilia faecalis</name>
    <dbReference type="NCBI Taxonomy" id="2509433"/>
    <lineage>
        <taxon>Bacteria</taxon>
        <taxon>Bacillati</taxon>
        <taxon>Actinomycetota</taxon>
        <taxon>Coriobacteriia</taxon>
        <taxon>Coriobacteriales</taxon>
        <taxon>Coriobacteriaceae</taxon>
        <taxon>Senegalimassilia</taxon>
    </lineage>
</organism>
<name>A0A4Q2K121_9ACTN</name>
<evidence type="ECO:0000256" key="1">
    <source>
        <dbReference type="SAM" id="Phobius"/>
    </source>
</evidence>
<keyword evidence="1" id="KW-0472">Membrane</keyword>
<dbReference type="AlphaFoldDB" id="A0A4Q2K121"/>
<sequence length="470" mass="53223">MTFDLICFIAYFAIALVALPVVRKLGPVAITSYKLEERYDSDNGPSNVIYRVVSPVLCCSFLSLAFSAISCFFLHVQPEYRWLPVLMYWVLIAVKKSGLGKLSYQIKILFLEALLSITLAFAVDYYVMGKFVNSGVAVFDQSNLAFQLEVALFYVIVQVIVSLTTRRKYRIWLTNYQLPKDKRSNSFASYAKVDMSEKNLFSYEKRFGHCLPERYQNDILLRAVFFSIMAIEDFNRPAGVRILERIAFPLGLAKTTGIMQQQSDKALSDEGSVVLAVKYISKMWDAFLIKYAQSEKCAHDESGVCFAGEYYTYGYKKLRAAISNSFSFLYGDYCGTYVLNANRVFNAVLAFEERREYGLTPAVAVAQGSLCSQQLAWLSSASCYWVDSVTIAAVEKPVGQFTKIAYEAEGDVASAEAIRRLTVRLKNSHLLVYQVRYIEHVFASIECYGRKGCECPTFESFEIRGRGLRD</sequence>
<dbReference type="RefSeq" id="WP_129425878.1">
    <property type="nucleotide sequence ID" value="NZ_SDPW01000001.1"/>
</dbReference>
<evidence type="ECO:0000313" key="2">
    <source>
        <dbReference type="EMBL" id="RXZ54966.1"/>
    </source>
</evidence>
<accession>A0A4Q2K121</accession>
<protein>
    <submittedName>
        <fullName evidence="2">Uncharacterized protein</fullName>
    </submittedName>
</protein>
<keyword evidence="1" id="KW-0812">Transmembrane</keyword>
<reference evidence="2 3" key="1">
    <citation type="submission" date="2019-01" db="EMBL/GenBank/DDBJ databases">
        <title>Senegalimassilia sp. nov. KGMB04484 isolated human feces.</title>
        <authorList>
            <person name="Han K.-I."/>
            <person name="Kim J.-S."/>
            <person name="Lee K.C."/>
            <person name="Suh M.K."/>
            <person name="Eom M.K."/>
            <person name="Lee J.H."/>
            <person name="Park S.-H."/>
            <person name="Kang S.W."/>
            <person name="Park J.-E."/>
            <person name="Oh B.S."/>
            <person name="Yu S.Y."/>
            <person name="Choi S.-H."/>
            <person name="Lee D.H."/>
            <person name="Yoon H."/>
            <person name="Kim B.-Y."/>
            <person name="Lee J.H."/>
            <person name="Lee J.-S."/>
        </authorList>
    </citation>
    <scope>NUCLEOTIDE SEQUENCE [LARGE SCALE GENOMIC DNA]</scope>
    <source>
        <strain evidence="2 3">KGMB04484</strain>
    </source>
</reference>
<feature type="transmembrane region" description="Helical" evidence="1">
    <location>
        <begin position="48"/>
        <end position="74"/>
    </location>
</feature>
<dbReference type="OrthoDB" id="3196703at2"/>
<keyword evidence="3" id="KW-1185">Reference proteome</keyword>
<dbReference type="EMBL" id="SDPW01000001">
    <property type="protein sequence ID" value="RXZ54966.1"/>
    <property type="molecule type" value="Genomic_DNA"/>
</dbReference>
<comment type="caution">
    <text evidence="2">The sequence shown here is derived from an EMBL/GenBank/DDBJ whole genome shotgun (WGS) entry which is preliminary data.</text>
</comment>
<proteinExistence type="predicted"/>
<dbReference type="Proteomes" id="UP000293345">
    <property type="component" value="Unassembled WGS sequence"/>
</dbReference>